<name>A0A0D0C392_9AGAM</name>
<evidence type="ECO:0000313" key="1">
    <source>
        <dbReference type="EMBL" id="KIK77632.1"/>
    </source>
</evidence>
<proteinExistence type="predicted"/>
<reference evidence="1 2" key="1">
    <citation type="submission" date="2014-04" db="EMBL/GenBank/DDBJ databases">
        <authorList>
            <consortium name="DOE Joint Genome Institute"/>
            <person name="Kuo A."/>
            <person name="Kohler A."/>
            <person name="Jargeat P."/>
            <person name="Nagy L.G."/>
            <person name="Floudas D."/>
            <person name="Copeland A."/>
            <person name="Barry K.W."/>
            <person name="Cichocki N."/>
            <person name="Veneault-Fourrey C."/>
            <person name="LaButti K."/>
            <person name="Lindquist E.A."/>
            <person name="Lipzen A."/>
            <person name="Lundell T."/>
            <person name="Morin E."/>
            <person name="Murat C."/>
            <person name="Sun H."/>
            <person name="Tunlid A."/>
            <person name="Henrissat B."/>
            <person name="Grigoriev I.V."/>
            <person name="Hibbett D.S."/>
            <person name="Martin F."/>
            <person name="Nordberg H.P."/>
            <person name="Cantor M.N."/>
            <person name="Hua S.X."/>
        </authorList>
    </citation>
    <scope>NUCLEOTIDE SEQUENCE [LARGE SCALE GENOMIC DNA]</scope>
    <source>
        <strain evidence="1 2">Ve08.2h10</strain>
    </source>
</reference>
<dbReference type="STRING" id="930991.A0A0D0C392"/>
<organism evidence="1 2">
    <name type="scientific">Paxillus rubicundulus Ve08.2h10</name>
    <dbReference type="NCBI Taxonomy" id="930991"/>
    <lineage>
        <taxon>Eukaryota</taxon>
        <taxon>Fungi</taxon>
        <taxon>Dikarya</taxon>
        <taxon>Basidiomycota</taxon>
        <taxon>Agaricomycotina</taxon>
        <taxon>Agaricomycetes</taxon>
        <taxon>Agaricomycetidae</taxon>
        <taxon>Boletales</taxon>
        <taxon>Paxilineae</taxon>
        <taxon>Paxillaceae</taxon>
        <taxon>Paxillus</taxon>
    </lineage>
</organism>
<dbReference type="EMBL" id="KN826899">
    <property type="protein sequence ID" value="KIK77632.1"/>
    <property type="molecule type" value="Genomic_DNA"/>
</dbReference>
<dbReference type="HOGENOM" id="CLU_139301_0_0_1"/>
<evidence type="ECO:0000313" key="2">
    <source>
        <dbReference type="Proteomes" id="UP000054538"/>
    </source>
</evidence>
<dbReference type="AlphaFoldDB" id="A0A0D0C392"/>
<gene>
    <name evidence="1" type="ORF">PAXRUDRAFT_166226</name>
</gene>
<dbReference type="InParanoid" id="A0A0D0C392"/>
<dbReference type="OrthoDB" id="1707111at2759"/>
<sequence>MPDLPEETLEFPGAFTTSTESLQDFIFAGAANSTSDLSLLGTIQEAYPWPDTDCWKSTVEKELLNLNYNYVYKTIPILKGVTLITSKPIFHIYSDNIKHNHTGNVKHYKVHIVTQDFTQKEGIDYQEVFTLWQTWTPSGPLLPLLQNMTWSSTKWMSPPLT</sequence>
<protein>
    <submittedName>
        <fullName evidence="1">Uncharacterized protein</fullName>
    </submittedName>
</protein>
<keyword evidence="2" id="KW-1185">Reference proteome</keyword>
<reference evidence="2" key="2">
    <citation type="submission" date="2015-01" db="EMBL/GenBank/DDBJ databases">
        <title>Evolutionary Origins and Diversification of the Mycorrhizal Mutualists.</title>
        <authorList>
            <consortium name="DOE Joint Genome Institute"/>
            <consortium name="Mycorrhizal Genomics Consortium"/>
            <person name="Kohler A."/>
            <person name="Kuo A."/>
            <person name="Nagy L.G."/>
            <person name="Floudas D."/>
            <person name="Copeland A."/>
            <person name="Barry K.W."/>
            <person name="Cichocki N."/>
            <person name="Veneault-Fourrey C."/>
            <person name="LaButti K."/>
            <person name="Lindquist E.A."/>
            <person name="Lipzen A."/>
            <person name="Lundell T."/>
            <person name="Morin E."/>
            <person name="Murat C."/>
            <person name="Riley R."/>
            <person name="Ohm R."/>
            <person name="Sun H."/>
            <person name="Tunlid A."/>
            <person name="Henrissat B."/>
            <person name="Grigoriev I.V."/>
            <person name="Hibbett D.S."/>
            <person name="Martin F."/>
        </authorList>
    </citation>
    <scope>NUCLEOTIDE SEQUENCE [LARGE SCALE GENOMIC DNA]</scope>
    <source>
        <strain evidence="2">Ve08.2h10</strain>
    </source>
</reference>
<dbReference type="Proteomes" id="UP000054538">
    <property type="component" value="Unassembled WGS sequence"/>
</dbReference>
<accession>A0A0D0C392</accession>